<keyword evidence="3" id="KW-1185">Reference proteome</keyword>
<dbReference type="InterPro" id="IPR032011">
    <property type="entry name" value="DUF4794"/>
</dbReference>
<evidence type="ECO:0000256" key="1">
    <source>
        <dbReference type="SAM" id="MobiDB-lite"/>
    </source>
</evidence>
<organism evidence="3 4">
    <name type="scientific">Drosophila arizonae</name>
    <name type="common">Fruit fly</name>
    <dbReference type="NCBI Taxonomy" id="7263"/>
    <lineage>
        <taxon>Eukaryota</taxon>
        <taxon>Metazoa</taxon>
        <taxon>Ecdysozoa</taxon>
        <taxon>Arthropoda</taxon>
        <taxon>Hexapoda</taxon>
        <taxon>Insecta</taxon>
        <taxon>Pterygota</taxon>
        <taxon>Neoptera</taxon>
        <taxon>Endopterygota</taxon>
        <taxon>Diptera</taxon>
        <taxon>Brachycera</taxon>
        <taxon>Muscomorpha</taxon>
        <taxon>Ephydroidea</taxon>
        <taxon>Drosophilidae</taxon>
        <taxon>Drosophila</taxon>
    </lineage>
</organism>
<dbReference type="Proteomes" id="UP000694904">
    <property type="component" value="Chromosome 4"/>
</dbReference>
<evidence type="ECO:0000313" key="3">
    <source>
        <dbReference type="Proteomes" id="UP000694904"/>
    </source>
</evidence>
<evidence type="ECO:0000259" key="2">
    <source>
        <dbReference type="Pfam" id="PF16042"/>
    </source>
</evidence>
<dbReference type="GeneID" id="108612685"/>
<evidence type="ECO:0000313" key="4">
    <source>
        <dbReference type="RefSeq" id="XP_017861135.1"/>
    </source>
</evidence>
<reference evidence="4" key="3">
    <citation type="submission" date="2025-08" db="UniProtKB">
        <authorList>
            <consortium name="RefSeq"/>
        </authorList>
    </citation>
    <scope>IDENTIFICATION</scope>
    <source>
        <tissue evidence="4">Whole organism</tissue>
    </source>
</reference>
<name>A0ABM1P1P9_DROAR</name>
<proteinExistence type="predicted"/>
<sequence>MNDRSDREAPINRPSSWATQNRIESIVKMAKATSTLLLLGFAVLASAEPLRQRFVPRRGLARQEQAPPSPAPTGYPEAGITPEVPFELPSSTAQPEVKYLPPDNTYGPPDSVYGPPTSGDDQPQPDDLPEPQPEPEQPIETDDIPEEETPVDAKQQPGADADEEEVLVQVAEDGTVIAVSTTLDQPEDKKSARIYQRFPQARRRQAPVPERLVLRRSW</sequence>
<feature type="region of interest" description="Disordered" evidence="1">
    <location>
        <begin position="52"/>
        <end position="164"/>
    </location>
</feature>
<dbReference type="Pfam" id="PF16042">
    <property type="entry name" value="DUF4794"/>
    <property type="match status" value="1"/>
</dbReference>
<gene>
    <name evidence="4" type="primary">LOC108612685</name>
</gene>
<dbReference type="RefSeq" id="XP_017861135.1">
    <property type="nucleotide sequence ID" value="XM_018005646.1"/>
</dbReference>
<reference evidence="3" key="1">
    <citation type="journal article" date="1997" name="Nucleic Acids Res.">
        <title>tRNAscan-SE: a program for improved detection of transfer RNA genes in genomic sequence.</title>
        <authorList>
            <person name="Lowe T.M."/>
            <person name="Eddy S.R."/>
        </authorList>
    </citation>
    <scope>NUCLEOTIDE SEQUENCE [LARGE SCALE GENOMIC DNA]</scope>
</reference>
<feature type="compositionally biased region" description="Acidic residues" evidence="1">
    <location>
        <begin position="137"/>
        <end position="150"/>
    </location>
</feature>
<reference evidence="3" key="2">
    <citation type="journal article" date="2016" name="G3 (Bethesda)">
        <title>Genome Evolution in Three Species of Cactophilic Drosophila.</title>
        <authorList>
            <person name="Sanchez-Flores A."/>
            <person name="Penazola F."/>
            <person name="Carpinteyro-Ponce J."/>
            <person name="Nazario-Yepiz N."/>
            <person name="Abreu-Goodger C."/>
            <person name="Machado C.A."/>
            <person name="Markow T.A."/>
        </authorList>
    </citation>
    <scope>NUCLEOTIDE SEQUENCE [LARGE SCALE GENOMIC DNA]</scope>
</reference>
<feature type="domain" description="DUF4794" evidence="2">
    <location>
        <begin position="73"/>
        <end position="134"/>
    </location>
</feature>
<accession>A0ABM1P1P9</accession>
<protein>
    <submittedName>
        <fullName evidence="4">Uncharacterized protein LOC108612685</fullName>
    </submittedName>
</protein>